<gene>
    <name evidence="2" type="ORF">CGC50_12170</name>
</gene>
<sequence>MNRLFLLLFLLSCFGWAQEKIYIDNSGNPVSQDKASLYRTISEKQGIYHIKDFYLNGKLQMDAFSKNKDFRGIEELVGKFTFYLENGKIEIQGEEKKGELKYKMFDEKGRITTLYSKDAKDNEISQSYYYPEEKDNFNIVYFQENGEIKKIVLFDKDLSKIRIERFTQDNGNILSHYYDERGKLIGSRLTKDDDSPAEGTEVEYYFNPAQVRMITQWDNKGNITTKKEFYRSAKVFSERTVRQKDTIITFLNPKKKKMGELLIKEGHPYQGVAYNLDESGVLQGKEDYKLGILSESTFFYKNGNVKQKVDNDIHGSISKITYFNKNKSQKGIVSFRNETPYEGYLYDNLEKNESYVFYKEGEINEIKQLDDTNHLRFYKKVQENGEEIGDIYNKKGEKEFHYIIKKEKDKDSYDIKTTISFKQFKNGKEIHSGVIKDGILSQGSIRLNNRYYENADYIYKIVDNKIVKDHFYKDKIFKTEILYLDYKKEEDSVFHPYLDGFEISEEDFQPYMNNPTFYHPIMESSNRY</sequence>
<proteinExistence type="predicted"/>
<organism evidence="2 3">
    <name type="scientific">Capnocytophaga gingivalis</name>
    <dbReference type="NCBI Taxonomy" id="1017"/>
    <lineage>
        <taxon>Bacteria</taxon>
        <taxon>Pseudomonadati</taxon>
        <taxon>Bacteroidota</taxon>
        <taxon>Flavobacteriia</taxon>
        <taxon>Flavobacteriales</taxon>
        <taxon>Flavobacteriaceae</taxon>
        <taxon>Capnocytophaga</taxon>
    </lineage>
</organism>
<protein>
    <recommendedName>
        <fullName evidence="4">MORN repeat protein</fullName>
    </recommendedName>
</protein>
<reference evidence="3" key="1">
    <citation type="submission" date="2017-06" db="EMBL/GenBank/DDBJ databases">
        <title>Capnocytophaga spp. assemblies.</title>
        <authorList>
            <person name="Gulvik C.A."/>
        </authorList>
    </citation>
    <scope>NUCLEOTIDE SEQUENCE [LARGE SCALE GENOMIC DNA]</scope>
    <source>
        <strain evidence="3">H1496</strain>
    </source>
</reference>
<evidence type="ECO:0000313" key="3">
    <source>
        <dbReference type="Proteomes" id="UP000217250"/>
    </source>
</evidence>
<dbReference type="Proteomes" id="UP000217250">
    <property type="component" value="Chromosome"/>
</dbReference>
<feature type="chain" id="PRO_5012625781" description="MORN repeat protein" evidence="1">
    <location>
        <begin position="18"/>
        <end position="528"/>
    </location>
</feature>
<dbReference type="RefSeq" id="WP_095911010.1">
    <property type="nucleotide sequence ID" value="NZ_CP022386.1"/>
</dbReference>
<evidence type="ECO:0000256" key="1">
    <source>
        <dbReference type="SAM" id="SignalP"/>
    </source>
</evidence>
<feature type="signal peptide" evidence="1">
    <location>
        <begin position="1"/>
        <end position="17"/>
    </location>
</feature>
<keyword evidence="1" id="KW-0732">Signal</keyword>
<evidence type="ECO:0008006" key="4">
    <source>
        <dbReference type="Google" id="ProtNLM"/>
    </source>
</evidence>
<dbReference type="KEGG" id="cgh:CGC50_12170"/>
<name>A0A250FRW0_9FLAO</name>
<dbReference type="OrthoDB" id="830908at2"/>
<evidence type="ECO:0000313" key="2">
    <source>
        <dbReference type="EMBL" id="ATA87814.1"/>
    </source>
</evidence>
<accession>A0A250FRW0</accession>
<dbReference type="EMBL" id="CP022386">
    <property type="protein sequence ID" value="ATA87814.1"/>
    <property type="molecule type" value="Genomic_DNA"/>
</dbReference>
<dbReference type="Gene3D" id="3.90.930.1">
    <property type="match status" value="1"/>
</dbReference>
<dbReference type="AlphaFoldDB" id="A0A250FRW0"/>
<dbReference type="GeneID" id="84809290"/>